<dbReference type="EMBL" id="JAQQFM010000008">
    <property type="protein sequence ID" value="MFL9926329.1"/>
    <property type="molecule type" value="Genomic_DNA"/>
</dbReference>
<keyword evidence="3" id="KW-1185">Reference proteome</keyword>
<evidence type="ECO:0000313" key="2">
    <source>
        <dbReference type="EMBL" id="MFL9926329.1"/>
    </source>
</evidence>
<sequence length="122" mass="12993">MPGLSAGSRVISGIASGSIPMSLQVDREKEINMLSLNKHPDAVGLRAASLPAIAGNAEGAAELPQQIAAEEAHRIEAHNAKIKRRQESIASWPVTSLSSKRQAVAQEEAADKQHPDDQPQEK</sequence>
<proteinExistence type="predicted"/>
<comment type="caution">
    <text evidence="2">The sequence shown here is derived from an EMBL/GenBank/DDBJ whole genome shotgun (WGS) entry which is preliminary data.</text>
</comment>
<accession>A0ABW9ADK2</accession>
<dbReference type="Proteomes" id="UP001629246">
    <property type="component" value="Unassembled WGS sequence"/>
</dbReference>
<dbReference type="RefSeq" id="WP_408159536.1">
    <property type="nucleotide sequence ID" value="NZ_JAQQFM010000008.1"/>
</dbReference>
<feature type="compositionally biased region" description="Basic and acidic residues" evidence="1">
    <location>
        <begin position="109"/>
        <end position="122"/>
    </location>
</feature>
<reference evidence="2 3" key="1">
    <citation type="journal article" date="2024" name="Chem. Sci.">
        <title>Discovery of megapolipeptins by genome mining of a Burkholderiales bacteria collection.</title>
        <authorList>
            <person name="Paulo B.S."/>
            <person name="Recchia M.J.J."/>
            <person name="Lee S."/>
            <person name="Fergusson C.H."/>
            <person name="Romanowski S.B."/>
            <person name="Hernandez A."/>
            <person name="Krull N."/>
            <person name="Liu D.Y."/>
            <person name="Cavanagh H."/>
            <person name="Bos A."/>
            <person name="Gray C.A."/>
            <person name="Murphy B.T."/>
            <person name="Linington R.G."/>
            <person name="Eustaquio A.S."/>
        </authorList>
    </citation>
    <scope>NUCLEOTIDE SEQUENCE [LARGE SCALE GENOMIC DNA]</scope>
    <source>
        <strain evidence="2 3">RL21-008-BIB-A</strain>
    </source>
</reference>
<name>A0ABW9ADK2_9BURK</name>
<organism evidence="2 3">
    <name type="scientific">Herbaspirillum lusitanum</name>
    <dbReference type="NCBI Taxonomy" id="213312"/>
    <lineage>
        <taxon>Bacteria</taxon>
        <taxon>Pseudomonadati</taxon>
        <taxon>Pseudomonadota</taxon>
        <taxon>Betaproteobacteria</taxon>
        <taxon>Burkholderiales</taxon>
        <taxon>Oxalobacteraceae</taxon>
        <taxon>Herbaspirillum</taxon>
    </lineage>
</organism>
<evidence type="ECO:0000313" key="3">
    <source>
        <dbReference type="Proteomes" id="UP001629246"/>
    </source>
</evidence>
<gene>
    <name evidence="2" type="ORF">PQR62_18785</name>
</gene>
<protein>
    <submittedName>
        <fullName evidence="2">Uncharacterized protein</fullName>
    </submittedName>
</protein>
<feature type="region of interest" description="Disordered" evidence="1">
    <location>
        <begin position="93"/>
        <end position="122"/>
    </location>
</feature>
<evidence type="ECO:0000256" key="1">
    <source>
        <dbReference type="SAM" id="MobiDB-lite"/>
    </source>
</evidence>